<dbReference type="RefSeq" id="WP_006654020.1">
    <property type="nucleotide sequence ID" value="NZ_AOIM01000037.1"/>
</dbReference>
<evidence type="ECO:0000313" key="2">
    <source>
        <dbReference type="EMBL" id="ELY89122.1"/>
    </source>
</evidence>
<name>L9ZU75_9EURY</name>
<dbReference type="STRING" id="1227493.C483_14265"/>
<feature type="compositionally biased region" description="Acidic residues" evidence="1">
    <location>
        <begin position="228"/>
        <end position="248"/>
    </location>
</feature>
<accession>L9ZU75</accession>
<dbReference type="AlphaFoldDB" id="L9ZU75"/>
<organism evidence="2 3">
    <name type="scientific">Natrialba hulunbeirensis JCM 10989</name>
    <dbReference type="NCBI Taxonomy" id="1227493"/>
    <lineage>
        <taxon>Archaea</taxon>
        <taxon>Methanobacteriati</taxon>
        <taxon>Methanobacteriota</taxon>
        <taxon>Stenosarchaea group</taxon>
        <taxon>Halobacteria</taxon>
        <taxon>Halobacteriales</taxon>
        <taxon>Natrialbaceae</taxon>
        <taxon>Natrialba</taxon>
    </lineage>
</organism>
<reference evidence="2 3" key="1">
    <citation type="journal article" date="2014" name="PLoS Genet.">
        <title>Phylogenetically driven sequencing of extremely halophilic archaea reveals strategies for static and dynamic osmo-response.</title>
        <authorList>
            <person name="Becker E.A."/>
            <person name="Seitzer P.M."/>
            <person name="Tritt A."/>
            <person name="Larsen D."/>
            <person name="Krusor M."/>
            <person name="Yao A.I."/>
            <person name="Wu D."/>
            <person name="Madern D."/>
            <person name="Eisen J.A."/>
            <person name="Darling A.E."/>
            <person name="Facciotti M.T."/>
        </authorList>
    </citation>
    <scope>NUCLEOTIDE SEQUENCE [LARGE SCALE GENOMIC DNA]</scope>
    <source>
        <strain evidence="2 3">JCM 10989</strain>
    </source>
</reference>
<dbReference type="PATRIC" id="fig|1227493.4.peg.2866"/>
<protein>
    <submittedName>
        <fullName evidence="2">Uncharacterized protein</fullName>
    </submittedName>
</protein>
<sequence>MTAHTPSGHGRDQNRDDDESSGYGHGTDGAMTPDAGSRPGTLPLVGGGILVLSAVRALLRGQLRSIPIGAAGVGLLRYGLSKRQESGTGTQTDLGSFADEDSADEMSGASSPIEFVTDDAEPRSKPSLDGENGDPRQTETEDDGIEIDVSESATMSEASEATGPDPTQAEPAQTEGTEPEATPSEELSDDHEGEAGEGDEGEIGADYGTDEESDAASESESEGRGEGESENGSESQDDDEDESGESNP</sequence>
<comment type="caution">
    <text evidence="2">The sequence shown here is derived from an EMBL/GenBank/DDBJ whole genome shotgun (WGS) entry which is preliminary data.</text>
</comment>
<dbReference type="Proteomes" id="UP000011519">
    <property type="component" value="Unassembled WGS sequence"/>
</dbReference>
<dbReference type="OrthoDB" id="170752at2157"/>
<evidence type="ECO:0000256" key="1">
    <source>
        <dbReference type="SAM" id="MobiDB-lite"/>
    </source>
</evidence>
<feature type="compositionally biased region" description="Basic and acidic residues" evidence="1">
    <location>
        <begin position="120"/>
        <end position="139"/>
    </location>
</feature>
<feature type="compositionally biased region" description="Acidic residues" evidence="1">
    <location>
        <begin position="186"/>
        <end position="220"/>
    </location>
</feature>
<gene>
    <name evidence="2" type="ORF">C483_14265</name>
</gene>
<proteinExistence type="predicted"/>
<keyword evidence="3" id="KW-1185">Reference proteome</keyword>
<dbReference type="EMBL" id="AOIM01000037">
    <property type="protein sequence ID" value="ELY89122.1"/>
    <property type="molecule type" value="Genomic_DNA"/>
</dbReference>
<feature type="compositionally biased region" description="Low complexity" evidence="1">
    <location>
        <begin position="150"/>
        <end position="162"/>
    </location>
</feature>
<feature type="compositionally biased region" description="Acidic residues" evidence="1">
    <location>
        <begin position="140"/>
        <end position="149"/>
    </location>
</feature>
<evidence type="ECO:0000313" key="3">
    <source>
        <dbReference type="Proteomes" id="UP000011519"/>
    </source>
</evidence>
<feature type="region of interest" description="Disordered" evidence="1">
    <location>
        <begin position="82"/>
        <end position="248"/>
    </location>
</feature>
<feature type="region of interest" description="Disordered" evidence="1">
    <location>
        <begin position="1"/>
        <end position="43"/>
    </location>
</feature>